<sequence length="308" mass="35380">MSNIRPLTPELAKRAQEELGEVPDRIDADIEQLREWILKQPHLTARTDDQFLVAFLRGCKYSIEKAKHKLDNYYAMRNVVTELYKDRFVNDAAIDILRSGVFLPLPKPIAPDGPRIHISRYGVFDSSKYSLANVLKVRSMLGDIQFREDDNAIVMGFLEVIDFKGVGPGHIFHFNAVLVKKLAVLGDKAWPYRPKGFHFVNVNSSCEKFLNIARSLMSDKIKKRFHVHSNFESLYKHIPKECLPAEYGGSNGTLDDGIKEWEKKLLSYKEYFEEEVKYGTNEKLRRGRPLDIESLGGIEGSFRKLDID</sequence>
<dbReference type="SUPFAM" id="SSF52087">
    <property type="entry name" value="CRAL/TRIO domain"/>
    <property type="match status" value="1"/>
</dbReference>
<protein>
    <submittedName>
        <fullName evidence="2">Alpha-tocopherol transfer-like protein</fullName>
    </submittedName>
</protein>
<dbReference type="AlphaFoldDB" id="A0A034W9A8"/>
<name>A0A034W9A8_BACDO</name>
<dbReference type="KEGG" id="bdr:105228465"/>
<reference evidence="2" key="1">
    <citation type="journal article" date="2014" name="BMC Genomics">
        <title>Characterizing the developmental transcriptome of the oriental fruit fly, Bactrocera dorsalis (Diptera: Tephritidae) through comparative genomic analysis with Drosophila melanogaster utilizing modENCODE datasets.</title>
        <authorList>
            <person name="Geib S.M."/>
            <person name="Calla B."/>
            <person name="Hall B."/>
            <person name="Hou S."/>
            <person name="Manoukis N.C."/>
        </authorList>
    </citation>
    <scope>NUCLEOTIDE SEQUENCE</scope>
    <source>
        <strain evidence="2">Punador</strain>
    </source>
</reference>
<evidence type="ECO:0000259" key="1">
    <source>
        <dbReference type="PROSITE" id="PS50191"/>
    </source>
</evidence>
<dbReference type="Gene3D" id="1.20.5.1200">
    <property type="entry name" value="Alpha-tocopherol transfer"/>
    <property type="match status" value="1"/>
</dbReference>
<dbReference type="Pfam" id="PF00650">
    <property type="entry name" value="CRAL_TRIO"/>
    <property type="match status" value="1"/>
</dbReference>
<dbReference type="SMART" id="SM01100">
    <property type="entry name" value="CRAL_TRIO_N"/>
    <property type="match status" value="1"/>
</dbReference>
<evidence type="ECO:0000313" key="2">
    <source>
        <dbReference type="EMBL" id="JAC51284.1"/>
    </source>
</evidence>
<dbReference type="PROSITE" id="PS50191">
    <property type="entry name" value="CRAL_TRIO"/>
    <property type="match status" value="1"/>
</dbReference>
<feature type="domain" description="CRAL-TRIO" evidence="1">
    <location>
        <begin position="90"/>
        <end position="255"/>
    </location>
</feature>
<dbReference type="Gene3D" id="3.40.525.10">
    <property type="entry name" value="CRAL-TRIO lipid binding domain"/>
    <property type="match status" value="1"/>
</dbReference>
<dbReference type="InterPro" id="IPR011074">
    <property type="entry name" value="CRAL/TRIO_N_dom"/>
</dbReference>
<dbReference type="SUPFAM" id="SSF46938">
    <property type="entry name" value="CRAL/TRIO N-terminal domain"/>
    <property type="match status" value="1"/>
</dbReference>
<dbReference type="PANTHER" id="PTHR10174">
    <property type="entry name" value="ALPHA-TOCOPHEROL TRANSFER PROTEIN-RELATED"/>
    <property type="match status" value="1"/>
</dbReference>
<dbReference type="Gene3D" id="1.10.8.20">
    <property type="entry name" value="N-terminal domain of phosphatidylinositol transfer protein sec14p"/>
    <property type="match status" value="1"/>
</dbReference>
<dbReference type="InterPro" id="IPR001251">
    <property type="entry name" value="CRAL-TRIO_dom"/>
</dbReference>
<dbReference type="GO" id="GO:0016020">
    <property type="term" value="C:membrane"/>
    <property type="evidence" value="ECO:0007669"/>
    <property type="project" value="TreeGrafter"/>
</dbReference>
<gene>
    <name evidence="2" type="primary">TTPAL</name>
</gene>
<dbReference type="InterPro" id="IPR036865">
    <property type="entry name" value="CRAL-TRIO_dom_sf"/>
</dbReference>
<dbReference type="PRINTS" id="PR00180">
    <property type="entry name" value="CRETINALDHBP"/>
</dbReference>
<organism evidence="2">
    <name type="scientific">Bactrocera dorsalis</name>
    <name type="common">Oriental fruit fly</name>
    <name type="synonym">Dacus dorsalis</name>
    <dbReference type="NCBI Taxonomy" id="27457"/>
    <lineage>
        <taxon>Eukaryota</taxon>
        <taxon>Metazoa</taxon>
        <taxon>Ecdysozoa</taxon>
        <taxon>Arthropoda</taxon>
        <taxon>Hexapoda</taxon>
        <taxon>Insecta</taxon>
        <taxon>Pterygota</taxon>
        <taxon>Neoptera</taxon>
        <taxon>Endopterygota</taxon>
        <taxon>Diptera</taxon>
        <taxon>Brachycera</taxon>
        <taxon>Muscomorpha</taxon>
        <taxon>Tephritoidea</taxon>
        <taxon>Tephritidae</taxon>
        <taxon>Bactrocera</taxon>
        <taxon>Bactrocera</taxon>
    </lineage>
</organism>
<dbReference type="SMART" id="SM00516">
    <property type="entry name" value="SEC14"/>
    <property type="match status" value="1"/>
</dbReference>
<dbReference type="EMBL" id="GAKP01007668">
    <property type="protein sequence ID" value="JAC51284.1"/>
    <property type="molecule type" value="Transcribed_RNA"/>
</dbReference>
<dbReference type="CDD" id="cd00170">
    <property type="entry name" value="SEC14"/>
    <property type="match status" value="1"/>
</dbReference>
<dbReference type="GO" id="GO:1902936">
    <property type="term" value="F:phosphatidylinositol bisphosphate binding"/>
    <property type="evidence" value="ECO:0007669"/>
    <property type="project" value="TreeGrafter"/>
</dbReference>
<dbReference type="OrthoDB" id="6682367at2759"/>
<dbReference type="RefSeq" id="XP_019846627.2">
    <property type="nucleotide sequence ID" value="XM_019991068.3"/>
</dbReference>
<accession>A0A034W9A8</accession>
<dbReference type="InterPro" id="IPR036273">
    <property type="entry name" value="CRAL/TRIO_N_dom_sf"/>
</dbReference>
<proteinExistence type="predicted"/>
<dbReference type="PANTHER" id="PTHR10174:SF216">
    <property type="entry name" value="CRAL-TRIO DOMAIN-CONTAINING PROTEIN-RELATED"/>
    <property type="match status" value="1"/>
</dbReference>